<accession>D9PM64</accession>
<organism evidence="1">
    <name type="scientific">sediment metagenome</name>
    <dbReference type="NCBI Taxonomy" id="749907"/>
    <lineage>
        <taxon>unclassified sequences</taxon>
        <taxon>metagenomes</taxon>
        <taxon>ecological metagenomes</taxon>
    </lineage>
</organism>
<evidence type="ECO:0000313" key="1">
    <source>
        <dbReference type="EMBL" id="EFK95353.1"/>
    </source>
</evidence>
<dbReference type="EMBL" id="ADZX01000799">
    <property type="protein sequence ID" value="EFK95353.1"/>
    <property type="molecule type" value="Genomic_DNA"/>
</dbReference>
<proteinExistence type="predicted"/>
<reference evidence="1" key="2">
    <citation type="journal article" date="2011" name="Microb. Ecol.">
        <title>Taxonomic and Functional Metagenomic Profiling of the Microbial Community in the Anoxic Sediment of a Sub-saline Shallow Lake (Laguna de Carrizo, Central Spain).</title>
        <authorList>
            <person name="Ferrer M."/>
            <person name="Guazzaroni M.E."/>
            <person name="Richter M."/>
            <person name="Garcia-Salamanca A."/>
            <person name="Yarza P."/>
            <person name="Suarez-Suarez A."/>
            <person name="Solano J."/>
            <person name="Alcaide M."/>
            <person name="van Dillewijn P."/>
            <person name="Molina-Henares M.A."/>
            <person name="Lopez-Cortes N."/>
            <person name="Al-Ramahi Y."/>
            <person name="Guerrero C."/>
            <person name="Acosta A."/>
            <person name="de Eugenio L.I."/>
            <person name="Martinez V."/>
            <person name="Marques S."/>
            <person name="Rojo F."/>
            <person name="Santero E."/>
            <person name="Genilloud O."/>
            <person name="Perez-Perez J."/>
            <person name="Rossello-Mora R."/>
            <person name="Ramos J.L."/>
        </authorList>
    </citation>
    <scope>NUCLEOTIDE SEQUENCE</scope>
</reference>
<reference evidence="1" key="1">
    <citation type="submission" date="2010-07" db="EMBL/GenBank/DDBJ databases">
        <authorList>
            <consortium name="CONSOLIDER consortium CSD2007-00005"/>
            <person name="Guazzaroni M.-E."/>
            <person name="Richter M."/>
            <person name="Garcia-Salamanca A."/>
            <person name="Yarza P."/>
            <person name="Ferrer M."/>
        </authorList>
    </citation>
    <scope>NUCLEOTIDE SEQUENCE</scope>
</reference>
<dbReference type="AlphaFoldDB" id="D9PM64"/>
<sequence>MEIRKAILSFSQSEKIKSGIIWVSNAIGMLSGVPDFDRKSGEKVISLLVQMISQEARLAESVSGDPIWGEIDPHFEKTLLMINSGVSQEAALHLSKALSIVTNIGQRSMTVLKEKGFL</sequence>
<name>D9PM64_9ZZZZ</name>
<protein>
    <submittedName>
        <fullName evidence="1">Uncharacterized protein</fullName>
    </submittedName>
</protein>
<gene>
    <name evidence="1" type="ORF">LDC_2642</name>
</gene>
<comment type="caution">
    <text evidence="1">The sequence shown here is derived from an EMBL/GenBank/DDBJ whole genome shotgun (WGS) entry which is preliminary data.</text>
</comment>